<evidence type="ECO:0000256" key="10">
    <source>
        <dbReference type="RuleBase" id="RU004182"/>
    </source>
</evidence>
<evidence type="ECO:0000256" key="4">
    <source>
        <dbReference type="ARBA" id="ARBA00022630"/>
    </source>
</evidence>
<dbReference type="AlphaFoldDB" id="A0A9W6LSS8"/>
<feature type="binding site" evidence="8">
    <location>
        <position position="269"/>
    </location>
    <ligand>
        <name>FAD</name>
        <dbReference type="ChEBI" id="CHEBI:57692"/>
    </ligand>
</feature>
<evidence type="ECO:0000256" key="8">
    <source>
        <dbReference type="PIRSR" id="PIRSR602081-1"/>
    </source>
</evidence>
<name>A0A9W6LSS8_9HYPH</name>
<comment type="similarity">
    <text evidence="10">Belongs to the DNA photolyase family.</text>
</comment>
<dbReference type="PROSITE" id="PS00394">
    <property type="entry name" value="DNA_PHOTOLYASES_1_1"/>
    <property type="match status" value="1"/>
</dbReference>
<dbReference type="PANTHER" id="PTHR11455:SF9">
    <property type="entry name" value="CRYPTOCHROME CIRCADIAN CLOCK 5 ISOFORM X1"/>
    <property type="match status" value="1"/>
</dbReference>
<dbReference type="InterPro" id="IPR006050">
    <property type="entry name" value="DNA_photolyase_N"/>
</dbReference>
<evidence type="ECO:0000256" key="7">
    <source>
        <dbReference type="ARBA" id="ARBA00033999"/>
    </source>
</evidence>
<evidence type="ECO:0000256" key="5">
    <source>
        <dbReference type="ARBA" id="ARBA00022827"/>
    </source>
</evidence>
<dbReference type="PANTHER" id="PTHR11455">
    <property type="entry name" value="CRYPTOCHROME"/>
    <property type="match status" value="1"/>
</dbReference>
<evidence type="ECO:0000256" key="9">
    <source>
        <dbReference type="PIRSR" id="PIRSR602081-2"/>
    </source>
</evidence>
<reference evidence="12" key="1">
    <citation type="journal article" date="2023" name="Int. J. Syst. Evol. Microbiol.">
        <title>Methylocystis iwaonis sp. nov., a type II methane-oxidizing bacterium from surface soil of a rice paddy field in Japan, and emended description of the genus Methylocystis (ex Whittenbury et al. 1970) Bowman et al. 1993.</title>
        <authorList>
            <person name="Kaise H."/>
            <person name="Sawadogo J.B."/>
            <person name="Alam M.S."/>
            <person name="Ueno C."/>
            <person name="Dianou D."/>
            <person name="Shinjo R."/>
            <person name="Asakawa S."/>
        </authorList>
    </citation>
    <scope>NUCLEOTIDE SEQUENCE</scope>
    <source>
        <strain evidence="12">LMG27198</strain>
    </source>
</reference>
<keyword evidence="13" id="KW-1185">Reference proteome</keyword>
<comment type="catalytic activity">
    <reaction evidence="7">
        <text>cyclobutadipyrimidine (in DNA) = 2 pyrimidine residues (in DNA).</text>
        <dbReference type="EC" id="4.1.99.3"/>
    </reaction>
</comment>
<dbReference type="RefSeq" id="WP_281803805.1">
    <property type="nucleotide sequence ID" value="NZ_BSEC01000001.1"/>
</dbReference>
<protein>
    <recommendedName>
        <fullName evidence="3">Deoxyribodipyrimidine photo-lyase</fullName>
        <ecNumber evidence="2">4.1.99.3</ecNumber>
    </recommendedName>
</protein>
<feature type="domain" description="Photolyase/cryptochrome alpha/beta" evidence="11">
    <location>
        <begin position="3"/>
        <end position="132"/>
    </location>
</feature>
<feature type="site" description="Electron transfer via tryptophanyl radical" evidence="9">
    <location>
        <position position="303"/>
    </location>
</feature>
<comment type="caution">
    <text evidence="12">The sequence shown here is derived from an EMBL/GenBank/DDBJ whole genome shotgun (WGS) entry which is preliminary data.</text>
</comment>
<dbReference type="Pfam" id="PF00875">
    <property type="entry name" value="DNA_photolyase"/>
    <property type="match status" value="1"/>
</dbReference>
<dbReference type="InterPro" id="IPR014729">
    <property type="entry name" value="Rossmann-like_a/b/a_fold"/>
</dbReference>
<dbReference type="SUPFAM" id="SSF52425">
    <property type="entry name" value="Cryptochrome/photolyase, N-terminal domain"/>
    <property type="match status" value="1"/>
</dbReference>
<dbReference type="GO" id="GO:0003904">
    <property type="term" value="F:deoxyribodipyrimidine photo-lyase activity"/>
    <property type="evidence" value="ECO:0007669"/>
    <property type="project" value="UniProtKB-EC"/>
</dbReference>
<dbReference type="SUPFAM" id="SSF48173">
    <property type="entry name" value="Cryptochrome/photolyase FAD-binding domain"/>
    <property type="match status" value="1"/>
</dbReference>
<dbReference type="InterPro" id="IPR036134">
    <property type="entry name" value="Crypto/Photolyase_FAD-like_sf"/>
</dbReference>
<feature type="binding site" evidence="8">
    <location>
        <begin position="369"/>
        <end position="371"/>
    </location>
    <ligand>
        <name>FAD</name>
        <dbReference type="ChEBI" id="CHEBI:57692"/>
    </ligand>
</feature>
<dbReference type="FunFam" id="1.10.579.10:FF:000003">
    <property type="entry name" value="Deoxyribodipyrimidine photo-lyase"/>
    <property type="match status" value="1"/>
</dbReference>
<dbReference type="PRINTS" id="PR00147">
    <property type="entry name" value="DNAPHOTLYASE"/>
</dbReference>
<dbReference type="InterPro" id="IPR036155">
    <property type="entry name" value="Crypto/Photolyase_N_sf"/>
</dbReference>
<dbReference type="GO" id="GO:0003677">
    <property type="term" value="F:DNA binding"/>
    <property type="evidence" value="ECO:0007669"/>
    <property type="project" value="TreeGrafter"/>
</dbReference>
<keyword evidence="5 8" id="KW-0274">FAD</keyword>
<dbReference type="Gene3D" id="1.10.579.10">
    <property type="entry name" value="DNA Cyclobutane Dipyrimidine Photolyase, subunit A, domain 3"/>
    <property type="match status" value="1"/>
</dbReference>
<comment type="cofactor">
    <cofactor evidence="1">
        <name>(6R)-5,10-methylene-5,6,7,8-tetrahydrofolate</name>
        <dbReference type="ChEBI" id="CHEBI:15636"/>
    </cofactor>
</comment>
<dbReference type="GO" id="GO:0000719">
    <property type="term" value="P:photoreactive repair"/>
    <property type="evidence" value="ECO:0007669"/>
    <property type="project" value="UniProtKB-ARBA"/>
</dbReference>
<dbReference type="InterPro" id="IPR002081">
    <property type="entry name" value="Cryptochrome/DNA_photolyase_1"/>
</dbReference>
<evidence type="ECO:0000313" key="12">
    <source>
        <dbReference type="EMBL" id="GLI93786.1"/>
    </source>
</evidence>
<accession>A0A9W6LSS8</accession>
<dbReference type="EC" id="4.1.99.3" evidence="2"/>
<evidence type="ECO:0000259" key="11">
    <source>
        <dbReference type="PROSITE" id="PS51645"/>
    </source>
</evidence>
<proteinExistence type="inferred from homology"/>
<dbReference type="InterPro" id="IPR018394">
    <property type="entry name" value="DNA_photolyase_1_CS_C"/>
</dbReference>
<dbReference type="Gene3D" id="3.40.50.620">
    <property type="entry name" value="HUPs"/>
    <property type="match status" value="1"/>
</dbReference>
<evidence type="ECO:0000256" key="1">
    <source>
        <dbReference type="ARBA" id="ARBA00001932"/>
    </source>
</evidence>
<keyword evidence="6 10" id="KW-0157">Chromophore</keyword>
<dbReference type="PROSITE" id="PS51645">
    <property type="entry name" value="PHR_CRY_ALPHA_BETA"/>
    <property type="match status" value="1"/>
</dbReference>
<dbReference type="GO" id="GO:0071949">
    <property type="term" value="F:FAD binding"/>
    <property type="evidence" value="ECO:0007669"/>
    <property type="project" value="TreeGrafter"/>
</dbReference>
<organism evidence="12 13">
    <name type="scientific">Methylocystis echinoides</name>
    <dbReference type="NCBI Taxonomy" id="29468"/>
    <lineage>
        <taxon>Bacteria</taxon>
        <taxon>Pseudomonadati</taxon>
        <taxon>Pseudomonadota</taxon>
        <taxon>Alphaproteobacteria</taxon>
        <taxon>Hyphomicrobiales</taxon>
        <taxon>Methylocystaceae</taxon>
        <taxon>Methylocystis</taxon>
    </lineage>
</organism>
<evidence type="ECO:0000313" key="13">
    <source>
        <dbReference type="Proteomes" id="UP001144323"/>
    </source>
</evidence>
<feature type="site" description="Electron transfer via tryptophanyl radical" evidence="9">
    <location>
        <position position="356"/>
    </location>
</feature>
<dbReference type="EMBL" id="BSEC01000001">
    <property type="protein sequence ID" value="GLI93786.1"/>
    <property type="molecule type" value="Genomic_DNA"/>
</dbReference>
<feature type="site" description="Electron transfer via tryptophanyl radical" evidence="9">
    <location>
        <position position="379"/>
    </location>
</feature>
<dbReference type="Proteomes" id="UP001144323">
    <property type="component" value="Unassembled WGS sequence"/>
</dbReference>
<keyword evidence="4 8" id="KW-0285">Flavoprotein</keyword>
<comment type="cofactor">
    <cofactor evidence="8">
        <name>FAD</name>
        <dbReference type="ChEBI" id="CHEBI:57692"/>
    </cofactor>
    <text evidence="8">Binds 1 FAD per subunit.</text>
</comment>
<feature type="binding site" evidence="8">
    <location>
        <position position="225"/>
    </location>
    <ligand>
        <name>FAD</name>
        <dbReference type="ChEBI" id="CHEBI:57692"/>
    </ligand>
</feature>
<evidence type="ECO:0000256" key="6">
    <source>
        <dbReference type="ARBA" id="ARBA00022991"/>
    </source>
</evidence>
<dbReference type="InterPro" id="IPR005101">
    <property type="entry name" value="Cryptochr/Photolyase_FAD-bd"/>
</dbReference>
<sequence>MTAPVVVWFRNDLRLDDNPALDAAARSGAPIVALYVLDDDSAGDWRMGAASRWWLHHSLASLAADLARLGVALTLRRGRAEFVLEALIAETRASGVYWNRLYEPWAMRRDSEIKANTRAKGLAVESFNAALLFEPAHLRNKQGDVFKVFSPFWRACLATGGPPAPLSPPKKLKAAPAPQSEALDDWRLLPTKPDWATGLRAAWTPGEKAARKRLADFASGPVRDYKVARDFMAEAGVSRLSPHLHFGEVSPRRVWAEIMGAAGDVGLPFLRELGWREFCHHLLVANPHMPERALDGRFSDFPWRDDPAALVAWQKGRTGYPLVDAAMRELWRTGYMHNRARMVAASFLVKHLLIPWHAGESWFWDTLVDADLANNSGGWQWVAGCGADAAPYFRVFNPVLQGEKFDPEGAYVRRHVPELARLEARWIHRPWEAPADVLRKAGVTLGKTYPAPIVDHAEARARALAAFDEVKGT</sequence>
<evidence type="ECO:0000256" key="3">
    <source>
        <dbReference type="ARBA" id="ARBA00014046"/>
    </source>
</evidence>
<dbReference type="Pfam" id="PF03441">
    <property type="entry name" value="FAD_binding_7"/>
    <property type="match status" value="1"/>
</dbReference>
<dbReference type="GO" id="GO:0009416">
    <property type="term" value="P:response to light stimulus"/>
    <property type="evidence" value="ECO:0007669"/>
    <property type="project" value="TreeGrafter"/>
</dbReference>
<dbReference type="Gene3D" id="1.25.40.80">
    <property type="match status" value="1"/>
</dbReference>
<evidence type="ECO:0000256" key="2">
    <source>
        <dbReference type="ARBA" id="ARBA00013149"/>
    </source>
</evidence>
<gene>
    <name evidence="12" type="ORF">LMG27198_27780</name>
</gene>